<feature type="compositionally biased region" description="Basic and acidic residues" evidence="1">
    <location>
        <begin position="97"/>
        <end position="111"/>
    </location>
</feature>
<evidence type="ECO:0008006" key="5">
    <source>
        <dbReference type="Google" id="ProtNLM"/>
    </source>
</evidence>
<feature type="transmembrane region" description="Helical" evidence="2">
    <location>
        <begin position="12"/>
        <end position="32"/>
    </location>
</feature>
<keyword evidence="2" id="KW-0812">Transmembrane</keyword>
<protein>
    <recommendedName>
        <fullName evidence="5">DUF4408 domain-containing protein</fullName>
    </recommendedName>
</protein>
<reference evidence="3 4" key="1">
    <citation type="submission" date="2014-04" db="EMBL/GenBank/DDBJ databases">
        <authorList>
            <consortium name="International Citrus Genome Consortium"/>
            <person name="Gmitter F."/>
            <person name="Chen C."/>
            <person name="Farmerie W."/>
            <person name="Harkins T."/>
            <person name="Desany B."/>
            <person name="Mohiuddin M."/>
            <person name="Kodira C."/>
            <person name="Borodovsky M."/>
            <person name="Lomsadze A."/>
            <person name="Burns P."/>
            <person name="Jenkins J."/>
            <person name="Prochnik S."/>
            <person name="Shu S."/>
            <person name="Chapman J."/>
            <person name="Pitluck S."/>
            <person name="Schmutz J."/>
            <person name="Rokhsar D."/>
        </authorList>
    </citation>
    <scope>NUCLEOTIDE SEQUENCE</scope>
</reference>
<proteinExistence type="predicted"/>
<dbReference type="PANTHER" id="PTHR36595:SF1">
    <property type="entry name" value="TRANSMEMBRANE PROTEIN"/>
    <property type="match status" value="1"/>
</dbReference>
<organism evidence="3 4">
    <name type="scientific">Citrus sinensis</name>
    <name type="common">Sweet orange</name>
    <name type="synonym">Citrus aurantium var. sinensis</name>
    <dbReference type="NCBI Taxonomy" id="2711"/>
    <lineage>
        <taxon>Eukaryota</taxon>
        <taxon>Viridiplantae</taxon>
        <taxon>Streptophyta</taxon>
        <taxon>Embryophyta</taxon>
        <taxon>Tracheophyta</taxon>
        <taxon>Spermatophyta</taxon>
        <taxon>Magnoliopsida</taxon>
        <taxon>eudicotyledons</taxon>
        <taxon>Gunneridae</taxon>
        <taxon>Pentapetalae</taxon>
        <taxon>rosids</taxon>
        <taxon>malvids</taxon>
        <taxon>Sapindales</taxon>
        <taxon>Rutaceae</taxon>
        <taxon>Aurantioideae</taxon>
        <taxon>Citrus</taxon>
    </lineage>
</organism>
<dbReference type="EMBL" id="KK784903">
    <property type="protein sequence ID" value="KDO65389.1"/>
    <property type="molecule type" value="Genomic_DNA"/>
</dbReference>
<evidence type="ECO:0000256" key="2">
    <source>
        <dbReference type="SAM" id="Phobius"/>
    </source>
</evidence>
<evidence type="ECO:0000313" key="3">
    <source>
        <dbReference type="EMBL" id="KDO65389.1"/>
    </source>
</evidence>
<feature type="region of interest" description="Disordered" evidence="1">
    <location>
        <begin position="78"/>
        <end position="111"/>
    </location>
</feature>
<keyword evidence="2" id="KW-0472">Membrane</keyword>
<evidence type="ECO:0000256" key="1">
    <source>
        <dbReference type="SAM" id="MobiDB-lite"/>
    </source>
</evidence>
<name>A0A067FDA5_CITSI</name>
<keyword evidence="4" id="KW-1185">Reference proteome</keyword>
<dbReference type="PANTHER" id="PTHR36595">
    <property type="entry name" value="TRANSMEMBRANE PROTEIN"/>
    <property type="match status" value="1"/>
</dbReference>
<dbReference type="Proteomes" id="UP000027120">
    <property type="component" value="Unassembled WGS sequence"/>
</dbReference>
<evidence type="ECO:0000313" key="4">
    <source>
        <dbReference type="Proteomes" id="UP000027120"/>
    </source>
</evidence>
<dbReference type="STRING" id="2711.A0A067FDA5"/>
<dbReference type="AlphaFoldDB" id="A0A067FDA5"/>
<keyword evidence="2" id="KW-1133">Transmembrane helix</keyword>
<accession>A0A067FDA5</accession>
<gene>
    <name evidence="3" type="ORF">CISIN_1g042832mg</name>
</gene>
<sequence>MLDSAVDWITEAASNSIFIFCFCNLIIVMILMGSKYSSGFDQESEEHAPVLSINSCAYSNKQETISIHSFDGNKKSMAARELSTDLQEEHADDQEEERNFENSESKDDDDELRRRFEEFIEKVNRGWKEEKLRTYGLV</sequence>